<dbReference type="GO" id="GO:0005829">
    <property type="term" value="C:cytosol"/>
    <property type="evidence" value="ECO:0007669"/>
    <property type="project" value="TreeGrafter"/>
</dbReference>
<comment type="caution">
    <text evidence="1">The sequence shown here is derived from an EMBL/GenBank/DDBJ whole genome shotgun (WGS) entry which is preliminary data.</text>
</comment>
<evidence type="ECO:0000313" key="1">
    <source>
        <dbReference type="EMBL" id="OCT47464.1"/>
    </source>
</evidence>
<dbReference type="Gene3D" id="3.40.50.2000">
    <property type="entry name" value="Glycogen Phosphorylase B"/>
    <property type="match status" value="2"/>
</dbReference>
<name>A0A1C1CG19_9EURO</name>
<accession>A0A1C1CG19</accession>
<dbReference type="SUPFAM" id="SSF53756">
    <property type="entry name" value="UDP-Glycosyltransferase/glycogen phosphorylase"/>
    <property type="match status" value="1"/>
</dbReference>
<evidence type="ECO:0000313" key="2">
    <source>
        <dbReference type="Proteomes" id="UP000094526"/>
    </source>
</evidence>
<dbReference type="VEuPathDB" id="FungiDB:CLCR_03411"/>
<dbReference type="GO" id="GO:0004805">
    <property type="term" value="F:trehalose-phosphatase activity"/>
    <property type="evidence" value="ECO:0007669"/>
    <property type="project" value="TreeGrafter"/>
</dbReference>
<dbReference type="Pfam" id="PF00982">
    <property type="entry name" value="Glyco_transf_20"/>
    <property type="match status" value="1"/>
</dbReference>
<dbReference type="CDD" id="cd03788">
    <property type="entry name" value="GT20_TPS"/>
    <property type="match status" value="1"/>
</dbReference>
<dbReference type="PANTHER" id="PTHR10788:SF75">
    <property type="entry name" value="SYNTHASE SUBUNIT OF TREHALOSE-6-PHOSPHATE SYNTHASE_PHOSPHATASE COMPLEX (EUROFUNG)"/>
    <property type="match status" value="1"/>
</dbReference>
<protein>
    <submittedName>
        <fullName evidence="1">Alpha,alpha-trehalose-phosphate synthase [UDP-forming]</fullName>
    </submittedName>
</protein>
<dbReference type="PANTHER" id="PTHR10788">
    <property type="entry name" value="TREHALOSE-6-PHOSPHATE SYNTHASE"/>
    <property type="match status" value="1"/>
</dbReference>
<dbReference type="eggNOG" id="KOG1050">
    <property type="taxonomic scope" value="Eukaryota"/>
</dbReference>
<gene>
    <name evidence="1" type="primary">TPS1</name>
    <name evidence="1" type="ORF">CLCR_03411</name>
</gene>
<dbReference type="EMBL" id="LGRB01000013">
    <property type="protein sequence ID" value="OCT47464.1"/>
    <property type="molecule type" value="Genomic_DNA"/>
</dbReference>
<dbReference type="STRING" id="86049.A0A1C1CG19"/>
<dbReference type="GO" id="GO:0005946">
    <property type="term" value="C:alpha,alpha-trehalose-phosphate synthase complex (UDP-forming)"/>
    <property type="evidence" value="ECO:0007669"/>
    <property type="project" value="TreeGrafter"/>
</dbReference>
<dbReference type="AlphaFoldDB" id="A0A1C1CG19"/>
<proteinExistence type="predicted"/>
<dbReference type="GO" id="GO:0034605">
    <property type="term" value="P:cellular response to heat"/>
    <property type="evidence" value="ECO:0007669"/>
    <property type="project" value="TreeGrafter"/>
</dbReference>
<dbReference type="Proteomes" id="UP000094526">
    <property type="component" value="Unassembled WGS sequence"/>
</dbReference>
<dbReference type="GO" id="GO:0005992">
    <property type="term" value="P:trehalose biosynthetic process"/>
    <property type="evidence" value="ECO:0007669"/>
    <property type="project" value="InterPro"/>
</dbReference>
<sequence length="544" mass="61880">MPASDNVDGIDPEFEGRVLVVANRLPLSIKAKDNGEFDYSISSGGLVSGLKGLSKVVDFKWFGWPGIDVHRNDKDGVRRHLLDNFNAIPIFLSEDLAQQHYNGFSNSILWPLLHRMPEKAESDENWSNAYQEVNETFADNIVPYVEDNDLIWVHDYHLLLLPGILRERLKKKKGIKIGFFLHTPFPTEDYFTILPFREEICRSLLLCDVIGFHTNQYAKDFLDSARIVLPGVSKSPSDLHWDGRRVLVHGFPLGIEADEWREKLQTDAARKELQALQEEFKDQKVLLGVDRLDYIKGVPQKLLAFDRFLTDNPEWVGKVVLVQLAIPTRAEVDAYRKLREEVERLVGRINGRHGMLPAMLNSSSLERADSRWAPSATFRHNPIHYLYRSVKPEQLAALYAVADACIISSVRDGLNLVSYEYAACQEQKKGVLMVSNYVGAAKILPPSSMVIMNPWDKPRFAEKIKKVLLMSEEEREEKNVSVMKIVNNWTSAKWGKAFLEAMMTGEVPKILGNPDRDPAEEWAFDLSDSQIGNIISEAEADFNK</sequence>
<reference evidence="2" key="1">
    <citation type="submission" date="2015-07" db="EMBL/GenBank/DDBJ databases">
        <authorList>
            <person name="Teixeira M.M."/>
            <person name="Souza R.C."/>
            <person name="Almeida L.G."/>
            <person name="Vicente V.A."/>
            <person name="de Hoog S."/>
            <person name="Bocca A.L."/>
            <person name="de Almeida S.R."/>
            <person name="Vasconcelos A.T."/>
            <person name="Felipe M.S."/>
        </authorList>
    </citation>
    <scope>NUCLEOTIDE SEQUENCE [LARGE SCALE GENOMIC DNA]</scope>
    <source>
        <strain evidence="2">KSF</strain>
    </source>
</reference>
<organism evidence="1 2">
    <name type="scientific">Cladophialophora carrionii</name>
    <dbReference type="NCBI Taxonomy" id="86049"/>
    <lineage>
        <taxon>Eukaryota</taxon>
        <taxon>Fungi</taxon>
        <taxon>Dikarya</taxon>
        <taxon>Ascomycota</taxon>
        <taxon>Pezizomycotina</taxon>
        <taxon>Eurotiomycetes</taxon>
        <taxon>Chaetothyriomycetidae</taxon>
        <taxon>Chaetothyriales</taxon>
        <taxon>Herpotrichiellaceae</taxon>
        <taxon>Cladophialophora</taxon>
    </lineage>
</organism>
<dbReference type="VEuPathDB" id="FungiDB:G647_01919"/>
<dbReference type="GO" id="GO:0003825">
    <property type="term" value="F:alpha,alpha-trehalose-phosphate synthase (UDP-forming) activity"/>
    <property type="evidence" value="ECO:0007669"/>
    <property type="project" value="TreeGrafter"/>
</dbReference>
<keyword evidence="2" id="KW-1185">Reference proteome</keyword>
<dbReference type="OrthoDB" id="755951at2759"/>
<dbReference type="InterPro" id="IPR001830">
    <property type="entry name" value="Glyco_trans_20"/>
</dbReference>